<keyword evidence="5" id="KW-1185">Reference proteome</keyword>
<organism evidence="4 5">
    <name type="scientific">Microvirga tunisiensis</name>
    <dbReference type="NCBI Taxonomy" id="2108360"/>
    <lineage>
        <taxon>Bacteria</taxon>
        <taxon>Pseudomonadati</taxon>
        <taxon>Pseudomonadota</taxon>
        <taxon>Alphaproteobacteria</taxon>
        <taxon>Hyphomicrobiales</taxon>
        <taxon>Methylobacteriaceae</taxon>
        <taxon>Microvirga</taxon>
    </lineage>
</organism>
<reference evidence="4 5" key="1">
    <citation type="journal article" date="2019" name="Syst. Appl. Microbiol.">
        <title>Microvirga tunisiensis sp. nov., a root nodule symbiotic bacterium isolated from Lupinus micranthus and L. luteus grown in Northern Tunisia.</title>
        <authorList>
            <person name="Msaddak A."/>
            <person name="Rejili M."/>
            <person name="Duran D."/>
            <person name="Mars M."/>
            <person name="Palacios J.M."/>
            <person name="Ruiz-Argueso T."/>
            <person name="Rey L."/>
            <person name="Imperial J."/>
        </authorList>
    </citation>
    <scope>NUCLEOTIDE SEQUENCE [LARGE SCALE GENOMIC DNA]</scope>
    <source>
        <strain evidence="4 5">Lmie10</strain>
    </source>
</reference>
<dbReference type="EMBL" id="VOSK01000363">
    <property type="protein sequence ID" value="MPR30401.1"/>
    <property type="molecule type" value="Genomic_DNA"/>
</dbReference>
<accession>A0A5N7MTT4</accession>
<dbReference type="Proteomes" id="UP000403266">
    <property type="component" value="Unassembled WGS sequence"/>
</dbReference>
<keyword evidence="2" id="KW-0963">Cytoplasm</keyword>
<dbReference type="CDD" id="cd04458">
    <property type="entry name" value="CSP_CDS"/>
    <property type="match status" value="1"/>
</dbReference>
<evidence type="ECO:0000313" key="4">
    <source>
        <dbReference type="EMBL" id="MPR30401.1"/>
    </source>
</evidence>
<dbReference type="SUPFAM" id="SSF50249">
    <property type="entry name" value="Nucleic acid-binding proteins"/>
    <property type="match status" value="1"/>
</dbReference>
<dbReference type="InterPro" id="IPR011129">
    <property type="entry name" value="CSD"/>
</dbReference>
<dbReference type="RefSeq" id="WP_152717243.1">
    <property type="nucleotide sequence ID" value="NZ_VOSJ01000396.1"/>
</dbReference>
<dbReference type="InterPro" id="IPR012156">
    <property type="entry name" value="Cold_shock_CspA"/>
</dbReference>
<dbReference type="InterPro" id="IPR012340">
    <property type="entry name" value="NA-bd_OB-fold"/>
</dbReference>
<gene>
    <name evidence="4" type="ORF">FS320_36625</name>
</gene>
<dbReference type="InterPro" id="IPR002059">
    <property type="entry name" value="CSP_DNA-bd"/>
</dbReference>
<evidence type="ECO:0000256" key="2">
    <source>
        <dbReference type="ARBA" id="ARBA00022490"/>
    </source>
</evidence>
<evidence type="ECO:0000313" key="5">
    <source>
        <dbReference type="Proteomes" id="UP000403266"/>
    </source>
</evidence>
<dbReference type="SMART" id="SM00357">
    <property type="entry name" value="CSP"/>
    <property type="match status" value="1"/>
</dbReference>
<dbReference type="Pfam" id="PF00313">
    <property type="entry name" value="CSD"/>
    <property type="match status" value="1"/>
</dbReference>
<name>A0A5N7MTT4_9HYPH</name>
<dbReference type="OrthoDB" id="8246885at2"/>
<dbReference type="Gene3D" id="2.40.50.140">
    <property type="entry name" value="Nucleic acid-binding proteins"/>
    <property type="match status" value="1"/>
</dbReference>
<sequence length="87" mass="9726">MTVMGTVAWFDLTRQFGFVALSNGDSDAFLHMSVLKQAGYVWLPRGTTVRVRIEAKRGKQRVAEVLEIDHSTARPGENAPILRKPKT</sequence>
<dbReference type="PIRSF" id="PIRSF002599">
    <property type="entry name" value="Cold_shock_A"/>
    <property type="match status" value="1"/>
</dbReference>
<dbReference type="AlphaFoldDB" id="A0A5N7MTT4"/>
<dbReference type="GO" id="GO:0005829">
    <property type="term" value="C:cytosol"/>
    <property type="evidence" value="ECO:0007669"/>
    <property type="project" value="UniProtKB-ARBA"/>
</dbReference>
<evidence type="ECO:0000259" key="3">
    <source>
        <dbReference type="SMART" id="SM00357"/>
    </source>
</evidence>
<evidence type="ECO:0000256" key="1">
    <source>
        <dbReference type="ARBA" id="ARBA00004496"/>
    </source>
</evidence>
<dbReference type="GO" id="GO:0003676">
    <property type="term" value="F:nucleic acid binding"/>
    <property type="evidence" value="ECO:0007669"/>
    <property type="project" value="InterPro"/>
</dbReference>
<feature type="domain" description="Cold-shock" evidence="3">
    <location>
        <begin position="4"/>
        <end position="68"/>
    </location>
</feature>
<comment type="subcellular location">
    <subcellularLocation>
        <location evidence="1">Cytoplasm</location>
    </subcellularLocation>
</comment>
<protein>
    <submittedName>
        <fullName evidence="4">Cold shock domain-containing protein</fullName>
    </submittedName>
</protein>
<proteinExistence type="predicted"/>
<comment type="caution">
    <text evidence="4">The sequence shown here is derived from an EMBL/GenBank/DDBJ whole genome shotgun (WGS) entry which is preliminary data.</text>
</comment>